<sequence length="528" mass="60717">MTTVLDSLAEKNEFPIVFIGSGISKRFLNDFPDWPTLLAEFWVKAGMQNFYGELNNVLSRVKSEYPEFNDREVEHEAYIQIGATLETTFNQRFNDGEILIEGFTSHDSFRTRLSPFKKAVANRFLSYSLRDGMEVEYESFVKMIRKTQIILTTNYDTFVEDSYNSLGTNQIKKFIGQKGFFTETFNYAELYKLHGCAQSPSDIVLAKEDYNKFDKNSVLISAKIISMMLTSPIIFMGYSLTDVNVRKIISDFSSSLSDAEVQLLEERLILLEWSEGEQGLVEEVLNDRDLGCKLKVIKTDNYGLVFDKISSVNQGVTPSEVRKYQHVIKQLIVDRGRKGSLNSLLVSPVQLEDIEERIGDGKLVVALGDTTYIFRMPDLVSYSYDYFFESDQLNTDIALRFIASQNKKSRLPFLKFTKDLNLDETNLHPFDKEKIKQRIAAFPDANVCIKTINSSYKVKVDTIEEIIEQKFKQDKEYDVIAYNSPRLDLDKLHDYIKEKLSIFRDGGARGIPTSLRRLITTYDLIINK</sequence>
<gene>
    <name evidence="1" type="ORF">DFQ00_1384</name>
    <name evidence="2" type="ORF">HUB98_13290</name>
</gene>
<evidence type="ECO:0000313" key="1">
    <source>
        <dbReference type="EMBL" id="PYE42356.1"/>
    </source>
</evidence>
<reference evidence="2 4" key="2">
    <citation type="submission" date="2020-06" db="EMBL/GenBank/DDBJ databases">
        <title>Complete genome of Paenibacillus barcinonensis KACC11450.</title>
        <authorList>
            <person name="Kim M."/>
            <person name="Park Y.-J."/>
            <person name="Shin J.-H."/>
        </authorList>
    </citation>
    <scope>NUCLEOTIDE SEQUENCE [LARGE SCALE GENOMIC DNA]</scope>
    <source>
        <strain evidence="2 4">KACC11450</strain>
    </source>
</reference>
<dbReference type="Pfam" id="PF13289">
    <property type="entry name" value="SIR2_2"/>
    <property type="match status" value="1"/>
</dbReference>
<dbReference type="OrthoDB" id="5521101at2"/>
<dbReference type="EMBL" id="CP054614">
    <property type="protein sequence ID" value="QKS57193.1"/>
    <property type="molecule type" value="Genomic_DNA"/>
</dbReference>
<evidence type="ECO:0000313" key="4">
    <source>
        <dbReference type="Proteomes" id="UP000509327"/>
    </source>
</evidence>
<keyword evidence="4" id="KW-1185">Reference proteome</keyword>
<proteinExistence type="predicted"/>
<dbReference type="EMBL" id="QJSW01000038">
    <property type="protein sequence ID" value="PYE42356.1"/>
    <property type="molecule type" value="Genomic_DNA"/>
</dbReference>
<dbReference type="RefSeq" id="WP_110899665.1">
    <property type="nucleotide sequence ID" value="NZ_CP054614.1"/>
</dbReference>
<dbReference type="Proteomes" id="UP000509327">
    <property type="component" value="Chromosome"/>
</dbReference>
<protein>
    <submittedName>
        <fullName evidence="2">SIR2 family protein</fullName>
    </submittedName>
    <submittedName>
        <fullName evidence="1">SIR2-like protein</fullName>
    </submittedName>
</protein>
<organism evidence="1 3">
    <name type="scientific">Paenibacillus barcinonensis</name>
    <dbReference type="NCBI Taxonomy" id="198119"/>
    <lineage>
        <taxon>Bacteria</taxon>
        <taxon>Bacillati</taxon>
        <taxon>Bacillota</taxon>
        <taxon>Bacilli</taxon>
        <taxon>Bacillales</taxon>
        <taxon>Paenibacillaceae</taxon>
        <taxon>Paenibacillus</taxon>
    </lineage>
</organism>
<evidence type="ECO:0000313" key="2">
    <source>
        <dbReference type="EMBL" id="QKS57193.1"/>
    </source>
</evidence>
<reference evidence="1 3" key="1">
    <citation type="submission" date="2018-06" db="EMBL/GenBank/DDBJ databases">
        <title>Genomic Encyclopedia of Type Strains, Phase III (KMG-III): the genomes of soil and plant-associated and newly described type strains.</title>
        <authorList>
            <person name="Whitman W."/>
        </authorList>
    </citation>
    <scope>NUCLEOTIDE SEQUENCE [LARGE SCALE GENOMIC DNA]</scope>
    <source>
        <strain evidence="1 3">CECT 7022</strain>
    </source>
</reference>
<dbReference type="InterPro" id="IPR011202">
    <property type="entry name" value="UCP014677"/>
</dbReference>
<dbReference type="PIRSF" id="PIRSF014677">
    <property type="entry name" value="UCP014677"/>
    <property type="match status" value="1"/>
</dbReference>
<accession>A0A2V4V0Q6</accession>
<evidence type="ECO:0000313" key="3">
    <source>
        <dbReference type="Proteomes" id="UP000247790"/>
    </source>
</evidence>
<dbReference type="AlphaFoldDB" id="A0A2V4V0Q6"/>
<name>A0A2V4V0Q6_PAEBA</name>
<dbReference type="Proteomes" id="UP000247790">
    <property type="component" value="Unassembled WGS sequence"/>
</dbReference>